<proteinExistence type="inferred from homology"/>
<protein>
    <recommendedName>
        <fullName evidence="5">HpcH/HpaI aldolase/citrate lyase domain-containing protein</fullName>
    </recommendedName>
</protein>
<evidence type="ECO:0000256" key="1">
    <source>
        <dbReference type="ARBA" id="ARBA00005568"/>
    </source>
</evidence>
<reference evidence="6 7" key="1">
    <citation type="submission" date="2015-06" db="EMBL/GenBank/DDBJ databases">
        <title>Talaromyces atroroseus IBT 11181 draft genome.</title>
        <authorList>
            <person name="Rasmussen K.B."/>
            <person name="Rasmussen S."/>
            <person name="Petersen B."/>
            <person name="Sicheritz-Ponten T."/>
            <person name="Mortensen U.H."/>
            <person name="Thrane U."/>
        </authorList>
    </citation>
    <scope>NUCLEOTIDE SEQUENCE [LARGE SCALE GENOMIC DNA]</scope>
    <source>
        <strain evidence="6 7">IBT 11181</strain>
    </source>
</reference>
<feature type="compositionally biased region" description="Basic and acidic residues" evidence="4">
    <location>
        <begin position="332"/>
        <end position="344"/>
    </location>
</feature>
<evidence type="ECO:0000256" key="2">
    <source>
        <dbReference type="ARBA" id="ARBA00022723"/>
    </source>
</evidence>
<gene>
    <name evidence="6" type="ORF">UA08_01609</name>
</gene>
<dbReference type="AlphaFoldDB" id="A0A1Q5QB50"/>
<dbReference type="Pfam" id="PF03328">
    <property type="entry name" value="HpcH_HpaI"/>
    <property type="match status" value="1"/>
</dbReference>
<dbReference type="SUPFAM" id="SSF51621">
    <property type="entry name" value="Phosphoenolpyruvate/pyruvate domain"/>
    <property type="match status" value="1"/>
</dbReference>
<dbReference type="PANTHER" id="PTHR30502">
    <property type="entry name" value="2-KETO-3-DEOXY-L-RHAMNONATE ALDOLASE"/>
    <property type="match status" value="1"/>
</dbReference>
<dbReference type="EMBL" id="LFMY01000002">
    <property type="protein sequence ID" value="OKL63154.1"/>
    <property type="molecule type" value="Genomic_DNA"/>
</dbReference>
<dbReference type="InterPro" id="IPR015813">
    <property type="entry name" value="Pyrv/PenolPyrv_kinase-like_dom"/>
</dbReference>
<dbReference type="InterPro" id="IPR040442">
    <property type="entry name" value="Pyrv_kinase-like_dom_sf"/>
</dbReference>
<feature type="compositionally biased region" description="Basic residues" evidence="4">
    <location>
        <begin position="71"/>
        <end position="80"/>
    </location>
</feature>
<dbReference type="Gene3D" id="3.20.20.60">
    <property type="entry name" value="Phosphoenolpyruvate-binding domains"/>
    <property type="match status" value="1"/>
</dbReference>
<dbReference type="RefSeq" id="XP_020123275.1">
    <property type="nucleotide sequence ID" value="XM_020261292.1"/>
</dbReference>
<evidence type="ECO:0000259" key="5">
    <source>
        <dbReference type="Pfam" id="PF03328"/>
    </source>
</evidence>
<evidence type="ECO:0000313" key="6">
    <source>
        <dbReference type="EMBL" id="OKL63154.1"/>
    </source>
</evidence>
<dbReference type="InterPro" id="IPR005000">
    <property type="entry name" value="Aldolase/citrate-lyase_domain"/>
</dbReference>
<evidence type="ECO:0000313" key="7">
    <source>
        <dbReference type="Proteomes" id="UP000214365"/>
    </source>
</evidence>
<keyword evidence="7" id="KW-1185">Reference proteome</keyword>
<feature type="region of interest" description="Disordered" evidence="4">
    <location>
        <begin position="1"/>
        <end position="150"/>
    </location>
</feature>
<feature type="compositionally biased region" description="Acidic residues" evidence="4">
    <location>
        <begin position="313"/>
        <end position="326"/>
    </location>
</feature>
<feature type="compositionally biased region" description="Polar residues" evidence="4">
    <location>
        <begin position="58"/>
        <end position="68"/>
    </location>
</feature>
<evidence type="ECO:0000256" key="3">
    <source>
        <dbReference type="ARBA" id="ARBA00023239"/>
    </source>
</evidence>
<comment type="similarity">
    <text evidence="1">Belongs to the HpcH/HpaI aldolase family.</text>
</comment>
<feature type="compositionally biased region" description="Basic and acidic residues" evidence="4">
    <location>
        <begin position="301"/>
        <end position="312"/>
    </location>
</feature>
<feature type="compositionally biased region" description="Polar residues" evidence="4">
    <location>
        <begin position="36"/>
        <end position="46"/>
    </location>
</feature>
<feature type="compositionally biased region" description="Basic and acidic residues" evidence="4">
    <location>
        <begin position="351"/>
        <end position="360"/>
    </location>
</feature>
<feature type="region of interest" description="Disordered" evidence="4">
    <location>
        <begin position="296"/>
        <end position="362"/>
    </location>
</feature>
<dbReference type="GeneID" id="31001364"/>
<feature type="compositionally biased region" description="Low complexity" evidence="4">
    <location>
        <begin position="88"/>
        <end position="97"/>
    </location>
</feature>
<evidence type="ECO:0000256" key="4">
    <source>
        <dbReference type="SAM" id="MobiDB-lite"/>
    </source>
</evidence>
<organism evidence="6 7">
    <name type="scientific">Talaromyces atroroseus</name>
    <dbReference type="NCBI Taxonomy" id="1441469"/>
    <lineage>
        <taxon>Eukaryota</taxon>
        <taxon>Fungi</taxon>
        <taxon>Dikarya</taxon>
        <taxon>Ascomycota</taxon>
        <taxon>Pezizomycotina</taxon>
        <taxon>Eurotiomycetes</taxon>
        <taxon>Eurotiomycetidae</taxon>
        <taxon>Eurotiales</taxon>
        <taxon>Trichocomaceae</taxon>
        <taxon>Talaromyces</taxon>
        <taxon>Talaromyces sect. Trachyspermi</taxon>
    </lineage>
</organism>
<keyword evidence="3" id="KW-0456">Lyase</keyword>
<sequence>MAATPPPAPLREPRAPRHGAGYDSFDPYPTRHSARLATQQSADSHSTPPPPSPRKSLRQNLDTLSPPRTLSPRKKTARAKPRLDLDSSDLSDGAGSSLHRHSVAQSHSTLLPTPMKTPRNKRSHTDFSSAARSLFPAASSNSKTSKKPSGYSLGSFQEDIVDNHNSIEIYTDSRDRIPVLNESVDNPFLGNSEARMPVNKNKTEAKRRERVSRIAASDIDPKEAVKRDDGMLYTFRGKKVFRKFEEKHSDDEGENTDDELGFFAIRPDLLDSSVNLHVPRLTRSAIKGRRLFSTTTLENTQRTEETSSHSVDENEEATTDIEESVETTEGTDIVHSEADTEMPARRSLRTRFRDGDRVEAPHAAVVETKKKRGKSSSPFDIWARKKQSPAEVSTGKKLNNWLPSSNLEYVFLYRNSHNSSERINNGIWLLAHVKSSSTPLLANQKKLTSSQRRLPGAGVVKTILRSTVASPDGGFSWVLVDAEHGLISDKDYYELNNAIGSEGASPIIRVPWAEEWMIKRALDSGAHGIMTPMCHSAEDAARVVKYCKYPPTGSRGYGPMFAAHALPRGTSHDDGANDSLMVVVQIESRSGVENVEEIAKVDGIDVLFIGPFDLAKQTGVVRGGEEHEAMIQRTLKAAKAAGKKAAIFCTDGLDAQKRAEQGFEMVSIITDVGALGQVMLQQLDVAKGKGAEGQGKQRSGY</sequence>
<dbReference type="STRING" id="1441469.A0A1Q5QB50"/>
<accession>A0A1Q5QB50</accession>
<dbReference type="GO" id="GO:0046872">
    <property type="term" value="F:metal ion binding"/>
    <property type="evidence" value="ECO:0007669"/>
    <property type="project" value="UniProtKB-KW"/>
</dbReference>
<dbReference type="Proteomes" id="UP000214365">
    <property type="component" value="Unassembled WGS sequence"/>
</dbReference>
<feature type="domain" description="HpcH/HpaI aldolase/citrate lyase" evidence="5">
    <location>
        <begin position="474"/>
        <end position="671"/>
    </location>
</feature>
<feature type="compositionally biased region" description="Pro residues" evidence="4">
    <location>
        <begin position="1"/>
        <end position="10"/>
    </location>
</feature>
<comment type="caution">
    <text evidence="6">The sequence shown here is derived from an EMBL/GenBank/DDBJ whole genome shotgun (WGS) entry which is preliminary data.</text>
</comment>
<dbReference type="InterPro" id="IPR050251">
    <property type="entry name" value="HpcH-HpaI_aldolase"/>
</dbReference>
<dbReference type="GO" id="GO:0016832">
    <property type="term" value="F:aldehyde-lyase activity"/>
    <property type="evidence" value="ECO:0007669"/>
    <property type="project" value="TreeGrafter"/>
</dbReference>
<dbReference type="OrthoDB" id="1621678at2759"/>
<dbReference type="GO" id="GO:0005737">
    <property type="term" value="C:cytoplasm"/>
    <property type="evidence" value="ECO:0007669"/>
    <property type="project" value="TreeGrafter"/>
</dbReference>
<keyword evidence="2" id="KW-0479">Metal-binding</keyword>
<dbReference type="PANTHER" id="PTHR30502:SF0">
    <property type="entry name" value="PHOSPHOENOLPYRUVATE CARBOXYLASE FAMILY PROTEIN"/>
    <property type="match status" value="1"/>
</dbReference>
<name>A0A1Q5QB50_TALAT</name>